<dbReference type="GO" id="GO:0016740">
    <property type="term" value="F:transferase activity"/>
    <property type="evidence" value="ECO:0007669"/>
    <property type="project" value="UniProtKB-KW"/>
</dbReference>
<dbReference type="PANTHER" id="PTHR42733">
    <property type="entry name" value="DJ-1 PROTEIN"/>
    <property type="match status" value="1"/>
</dbReference>
<name>A0A424YS82_9EURY</name>
<gene>
    <name evidence="3" type="ORF">D5R95_07915</name>
</gene>
<evidence type="ECO:0000256" key="1">
    <source>
        <dbReference type="ARBA" id="ARBA00008542"/>
    </source>
</evidence>
<dbReference type="AlphaFoldDB" id="A0A424YS82"/>
<dbReference type="NCBIfam" id="TIGR01382">
    <property type="entry name" value="PfpI"/>
    <property type="match status" value="1"/>
</dbReference>
<dbReference type="Proteomes" id="UP000284763">
    <property type="component" value="Unassembled WGS sequence"/>
</dbReference>
<dbReference type="RefSeq" id="WP_259134040.1">
    <property type="nucleotide sequence ID" value="NZ_JANUCS010000004.1"/>
</dbReference>
<evidence type="ECO:0000313" key="3">
    <source>
        <dbReference type="EMBL" id="RQD81774.1"/>
    </source>
</evidence>
<organism evidence="3 4">
    <name type="scientific">Methanosalsum natronophilum</name>
    <dbReference type="NCBI Taxonomy" id="768733"/>
    <lineage>
        <taxon>Archaea</taxon>
        <taxon>Methanobacteriati</taxon>
        <taxon>Methanobacteriota</taxon>
        <taxon>Stenosarchaea group</taxon>
        <taxon>Methanomicrobia</taxon>
        <taxon>Methanosarcinales</taxon>
        <taxon>Methanosarcinaceae</taxon>
        <taxon>Methanosalsum</taxon>
    </lineage>
</organism>
<dbReference type="CDD" id="cd03134">
    <property type="entry name" value="GATase1_PfpI_like"/>
    <property type="match status" value="1"/>
</dbReference>
<keyword evidence="3" id="KW-0808">Transferase</keyword>
<dbReference type="InterPro" id="IPR002818">
    <property type="entry name" value="DJ-1/PfpI"/>
</dbReference>
<evidence type="ECO:0000313" key="4">
    <source>
        <dbReference type="Proteomes" id="UP000284763"/>
    </source>
</evidence>
<proteinExistence type="inferred from homology"/>
<keyword evidence="3" id="KW-0315">Glutamine amidotransferase</keyword>
<protein>
    <submittedName>
        <fullName evidence="3">Type 1 glutamine amidotransferase</fullName>
    </submittedName>
</protein>
<dbReference type="PROSITE" id="PS51276">
    <property type="entry name" value="PEPTIDASE_C56_PFPI"/>
    <property type="match status" value="1"/>
</dbReference>
<evidence type="ECO:0000259" key="2">
    <source>
        <dbReference type="Pfam" id="PF01965"/>
    </source>
</evidence>
<comment type="similarity">
    <text evidence="1">Belongs to the peptidase C56 family.</text>
</comment>
<comment type="caution">
    <text evidence="3">The sequence shown here is derived from an EMBL/GenBank/DDBJ whole genome shotgun (WGS) entry which is preliminary data.</text>
</comment>
<dbReference type="EMBL" id="QZAB01000500">
    <property type="protein sequence ID" value="RQD81774.1"/>
    <property type="molecule type" value="Genomic_DNA"/>
</dbReference>
<accession>A0A424YS82</accession>
<feature type="domain" description="DJ-1/PfpI" evidence="2">
    <location>
        <begin position="4"/>
        <end position="162"/>
    </location>
</feature>
<dbReference type="Gene3D" id="3.40.50.880">
    <property type="match status" value="1"/>
</dbReference>
<dbReference type="InterPro" id="IPR029062">
    <property type="entry name" value="Class_I_gatase-like"/>
</dbReference>
<dbReference type="PANTHER" id="PTHR42733:SF2">
    <property type="entry name" value="DJ-1_THIJ_PFPI FAMILY PROTEIN"/>
    <property type="match status" value="1"/>
</dbReference>
<dbReference type="InterPro" id="IPR006286">
    <property type="entry name" value="C56_PfpI-like"/>
</dbReference>
<sequence>MKGIIFAAEGFEDLEVFYPLHRLKEEGIDVKIASMEKGKVFGKHGYPVNVDIAFSEVIPEEYDILVISGGKGPEKMRLDQDALKIVTSFFENNKPVAAICHGPQLLISAGVIKGRRATSYIGIRDDLIAAGAVFEDKEVVIDKNLVTSRHPNDLFAFGKEMIGLIKK</sequence>
<dbReference type="Pfam" id="PF01965">
    <property type="entry name" value="DJ-1_PfpI"/>
    <property type="match status" value="1"/>
</dbReference>
<reference evidence="3 4" key="1">
    <citation type="submission" date="2018-08" db="EMBL/GenBank/DDBJ databases">
        <title>The metabolism and importance of syntrophic acetate oxidation coupled to methane or sulfide production in haloalkaline environments.</title>
        <authorList>
            <person name="Timmers P.H.A."/>
            <person name="Vavourakis C.D."/>
            <person name="Sorokin D.Y."/>
            <person name="Sinninghe Damste J.S."/>
            <person name="Muyzer G."/>
            <person name="Stams A.J.M."/>
            <person name="Plugge C.M."/>
        </authorList>
    </citation>
    <scope>NUCLEOTIDE SEQUENCE [LARGE SCALE GENOMIC DNA]</scope>
    <source>
        <strain evidence="3">MSAO_Arc3</strain>
    </source>
</reference>
<dbReference type="SUPFAM" id="SSF52317">
    <property type="entry name" value="Class I glutamine amidotransferase-like"/>
    <property type="match status" value="1"/>
</dbReference>